<dbReference type="GO" id="GO:0008270">
    <property type="term" value="F:zinc ion binding"/>
    <property type="evidence" value="ECO:0007669"/>
    <property type="project" value="UniProtKB-UniRule"/>
</dbReference>
<dbReference type="GO" id="GO:0006269">
    <property type="term" value="P:DNA replication, synthesis of primer"/>
    <property type="evidence" value="ECO:0007669"/>
    <property type="project" value="UniProtKB-UniRule"/>
</dbReference>
<evidence type="ECO:0000256" key="10">
    <source>
        <dbReference type="ARBA" id="ARBA00023125"/>
    </source>
</evidence>
<dbReference type="FunFam" id="3.40.1360.10:FF:000002">
    <property type="entry name" value="DNA primase"/>
    <property type="match status" value="1"/>
</dbReference>
<evidence type="ECO:0000256" key="1">
    <source>
        <dbReference type="ARBA" id="ARBA00022478"/>
    </source>
</evidence>
<dbReference type="Gene3D" id="3.40.1360.10">
    <property type="match status" value="1"/>
</dbReference>
<evidence type="ECO:0000256" key="11">
    <source>
        <dbReference type="ARBA" id="ARBA00023163"/>
    </source>
</evidence>
<dbReference type="CDD" id="cd03364">
    <property type="entry name" value="TOPRIM_DnaG_primases"/>
    <property type="match status" value="1"/>
</dbReference>
<comment type="similarity">
    <text evidence="12 13">Belongs to the DnaG primase family.</text>
</comment>
<dbReference type="Pfam" id="PF08275">
    <property type="entry name" value="DNAG_N"/>
    <property type="match status" value="1"/>
</dbReference>
<reference evidence="16 17" key="1">
    <citation type="submission" date="2016-12" db="EMBL/GenBank/DDBJ databases">
        <authorList>
            <person name="Song W.-J."/>
            <person name="Kurnit D.M."/>
        </authorList>
    </citation>
    <scope>NUCLEOTIDE SEQUENCE [LARGE SCALE GENOMIC DNA]</scope>
    <source>
        <strain evidence="16 17">DSM 11393</strain>
    </source>
</reference>
<evidence type="ECO:0000256" key="14">
    <source>
        <dbReference type="PIRSR" id="PIRSR002811-1"/>
    </source>
</evidence>
<sequence length="642" mass="73301">MIKDNKAVIREIKERLNIADVIRRYVDLRSAGSRLMGCCPFHQEKTASFSVNAEEGFFYCFGCQASGDIFEFYSRINGLDFKESLEQLAEECGISLQTFTPNQNTSSQNQSLSQKKQALDMYELAKLHFVKNLNFNDNEAKIVQKYLESRGLNSEIIQAFELGWSKNSWNSLSDTLKKGGFNLNEAMNLGLLGKNERGGYYDRFRERLMFPIRNLSGKVIAFGGRIIETKEGQAKYINSSDSLIYKKGEHLYGLFEARKAIAQEKSIVLTEGYMDVISLHQFGIKNSCAVLGTALTPEQVKRLGQLSSKITLIFDGDTAGRKAALRSAEMILAKGLSCKVVLMPESEDIDSLLHKYGKKAFDNLEQAAPDGLFFCVNTLRRDFAPKDQIFWVDDFLKQISDLALKSYYIRELASQLGIDAQVLNNKYLKESLVGQEKNDFTPQKTNNFQKQALRFGDKQFTQNDKWSGITGLGYTNKNNEFPQKKYYKKNANEAIPLPIRRVLPHNNVFEQQLLKFAVRYPKHIERLKELGADFFLNHPFAKGLWNKLVQVKQKDSEAEVFSVLTDMEKNFWIRCRMVDTLPKDTEEQELEDVCTTLIKSHRREHGKTCLMALRQSGGNSETDIDLLKALQETLKEPSEQDK</sequence>
<keyword evidence="3 12" id="KW-0808">Transferase</keyword>
<dbReference type="FunFam" id="3.90.580.10:FF:000001">
    <property type="entry name" value="DNA primase"/>
    <property type="match status" value="1"/>
</dbReference>
<dbReference type="HAMAP" id="MF_00974">
    <property type="entry name" value="DNA_primase_DnaG"/>
    <property type="match status" value="1"/>
</dbReference>
<keyword evidence="1 12" id="KW-0240">DNA-directed RNA polymerase</keyword>
<evidence type="ECO:0000256" key="4">
    <source>
        <dbReference type="ARBA" id="ARBA00022695"/>
    </source>
</evidence>
<evidence type="ECO:0000256" key="7">
    <source>
        <dbReference type="ARBA" id="ARBA00022771"/>
    </source>
</evidence>
<keyword evidence="6 12" id="KW-0479">Metal-binding</keyword>
<dbReference type="PANTHER" id="PTHR30313:SF2">
    <property type="entry name" value="DNA PRIMASE"/>
    <property type="match status" value="1"/>
</dbReference>
<keyword evidence="7 12" id="KW-0863">Zinc-finger</keyword>
<dbReference type="OrthoDB" id="9803773at2"/>
<proteinExistence type="inferred from homology"/>
<evidence type="ECO:0000313" key="16">
    <source>
        <dbReference type="EMBL" id="SHN51877.1"/>
    </source>
</evidence>
<evidence type="ECO:0000256" key="6">
    <source>
        <dbReference type="ARBA" id="ARBA00022723"/>
    </source>
</evidence>
<dbReference type="Pfam" id="PF13155">
    <property type="entry name" value="Toprim_2"/>
    <property type="match status" value="1"/>
</dbReference>
<name>A0A1M7RZX5_9BACT</name>
<dbReference type="STRING" id="1121455.SAMN02745728_00391"/>
<dbReference type="SMART" id="SM00400">
    <property type="entry name" value="ZnF_CHCC"/>
    <property type="match status" value="1"/>
</dbReference>
<dbReference type="Pfam" id="PF01807">
    <property type="entry name" value="Zn_ribbon_DnaG"/>
    <property type="match status" value="1"/>
</dbReference>
<evidence type="ECO:0000256" key="9">
    <source>
        <dbReference type="ARBA" id="ARBA00022842"/>
    </source>
</evidence>
<dbReference type="GO" id="GO:0005737">
    <property type="term" value="C:cytoplasm"/>
    <property type="evidence" value="ECO:0007669"/>
    <property type="project" value="TreeGrafter"/>
</dbReference>
<dbReference type="SUPFAM" id="SSF56731">
    <property type="entry name" value="DNA primase core"/>
    <property type="match status" value="1"/>
</dbReference>
<keyword evidence="10 12" id="KW-0238">DNA-binding</keyword>
<keyword evidence="8 12" id="KW-0862">Zinc</keyword>
<evidence type="ECO:0000313" key="17">
    <source>
        <dbReference type="Proteomes" id="UP000186469"/>
    </source>
</evidence>
<dbReference type="GO" id="GO:0003899">
    <property type="term" value="F:DNA-directed RNA polymerase activity"/>
    <property type="evidence" value="ECO:0007669"/>
    <property type="project" value="UniProtKB-UniRule"/>
</dbReference>
<keyword evidence="17" id="KW-1185">Reference proteome</keyword>
<evidence type="ECO:0000256" key="13">
    <source>
        <dbReference type="PIRNR" id="PIRNR002811"/>
    </source>
</evidence>
<dbReference type="SMART" id="SM00493">
    <property type="entry name" value="TOPRIM"/>
    <property type="match status" value="1"/>
</dbReference>
<dbReference type="InterPro" id="IPR037068">
    <property type="entry name" value="DNA_primase_core_N_sf"/>
</dbReference>
<evidence type="ECO:0000256" key="2">
    <source>
        <dbReference type="ARBA" id="ARBA00022515"/>
    </source>
</evidence>
<feature type="zinc finger region" description="CHC2-type" evidence="12 14">
    <location>
        <begin position="39"/>
        <end position="63"/>
    </location>
</feature>
<dbReference type="AlphaFoldDB" id="A0A1M7RZX5"/>
<accession>A0A1M7RZX5</accession>
<evidence type="ECO:0000256" key="5">
    <source>
        <dbReference type="ARBA" id="ARBA00022705"/>
    </source>
</evidence>
<dbReference type="InterPro" id="IPR036977">
    <property type="entry name" value="DNA_primase_Znf_CHC2"/>
</dbReference>
<comment type="cofactor">
    <cofactor evidence="12 13 14">
        <name>Zn(2+)</name>
        <dbReference type="ChEBI" id="CHEBI:29105"/>
    </cofactor>
    <text evidence="12 13 14">Binds 1 zinc ion per monomer.</text>
</comment>
<dbReference type="EMBL" id="FRDI01000002">
    <property type="protein sequence ID" value="SHN51877.1"/>
    <property type="molecule type" value="Genomic_DNA"/>
</dbReference>
<dbReference type="Proteomes" id="UP000186469">
    <property type="component" value="Unassembled WGS sequence"/>
</dbReference>
<organism evidence="16 17">
    <name type="scientific">Desulfovibrio litoralis DSM 11393</name>
    <dbReference type="NCBI Taxonomy" id="1121455"/>
    <lineage>
        <taxon>Bacteria</taxon>
        <taxon>Pseudomonadati</taxon>
        <taxon>Thermodesulfobacteriota</taxon>
        <taxon>Desulfovibrionia</taxon>
        <taxon>Desulfovibrionales</taxon>
        <taxon>Desulfovibrionaceae</taxon>
        <taxon>Desulfovibrio</taxon>
    </lineage>
</organism>
<gene>
    <name evidence="12" type="primary">dnaG</name>
    <name evidence="16" type="ORF">SAMN02745728_00391</name>
</gene>
<comment type="subunit">
    <text evidence="12">Monomer. Interacts with DnaB.</text>
</comment>
<evidence type="ECO:0000256" key="8">
    <source>
        <dbReference type="ARBA" id="ARBA00022833"/>
    </source>
</evidence>
<dbReference type="EC" id="2.7.7.101" evidence="12"/>
<evidence type="ECO:0000256" key="12">
    <source>
        <dbReference type="HAMAP-Rule" id="MF_00974"/>
    </source>
</evidence>
<keyword evidence="11 12" id="KW-0804">Transcription</keyword>
<dbReference type="InterPro" id="IPR006171">
    <property type="entry name" value="TOPRIM_dom"/>
</dbReference>
<dbReference type="PANTHER" id="PTHR30313">
    <property type="entry name" value="DNA PRIMASE"/>
    <property type="match status" value="1"/>
</dbReference>
<dbReference type="Gene3D" id="3.90.980.10">
    <property type="entry name" value="DNA primase, catalytic core, N-terminal domain"/>
    <property type="match status" value="1"/>
</dbReference>
<dbReference type="InterPro" id="IPR013264">
    <property type="entry name" value="DNAG_N"/>
</dbReference>
<evidence type="ECO:0000259" key="15">
    <source>
        <dbReference type="PROSITE" id="PS50880"/>
    </source>
</evidence>
<comment type="catalytic activity">
    <reaction evidence="12">
        <text>ssDNA + n NTP = ssDNA/pppN(pN)n-1 hybrid + (n-1) diphosphate.</text>
        <dbReference type="EC" id="2.7.7.101"/>
    </reaction>
</comment>
<dbReference type="GO" id="GO:0000428">
    <property type="term" value="C:DNA-directed RNA polymerase complex"/>
    <property type="evidence" value="ECO:0007669"/>
    <property type="project" value="UniProtKB-KW"/>
</dbReference>
<feature type="domain" description="Toprim" evidence="15">
    <location>
        <begin position="265"/>
        <end position="346"/>
    </location>
</feature>
<comment type="function">
    <text evidence="12 13">RNA polymerase that catalyzes the synthesis of short RNA molecules used as primers for DNA polymerase during DNA replication.</text>
</comment>
<dbReference type="RefSeq" id="WP_072695951.1">
    <property type="nucleotide sequence ID" value="NZ_FRDI01000002.1"/>
</dbReference>
<comment type="domain">
    <text evidence="12">Contains an N-terminal zinc-binding domain, a central core domain that contains the primase activity, and a C-terminal DnaB-binding domain.</text>
</comment>
<dbReference type="InterPro" id="IPR030846">
    <property type="entry name" value="DnaG_bac"/>
</dbReference>
<keyword evidence="5 12" id="KW-0235">DNA replication</keyword>
<protein>
    <recommendedName>
        <fullName evidence="12 13">DNA primase</fullName>
        <ecNumber evidence="12">2.7.7.101</ecNumber>
    </recommendedName>
</protein>
<keyword evidence="4 12" id="KW-0548">Nucleotidyltransferase</keyword>
<dbReference type="PROSITE" id="PS50880">
    <property type="entry name" value="TOPRIM"/>
    <property type="match status" value="1"/>
</dbReference>
<dbReference type="SUPFAM" id="SSF57783">
    <property type="entry name" value="Zinc beta-ribbon"/>
    <property type="match status" value="1"/>
</dbReference>
<evidence type="ECO:0000256" key="3">
    <source>
        <dbReference type="ARBA" id="ARBA00022679"/>
    </source>
</evidence>
<dbReference type="PIRSF" id="PIRSF002811">
    <property type="entry name" value="DnaG"/>
    <property type="match status" value="1"/>
</dbReference>
<dbReference type="InterPro" id="IPR002694">
    <property type="entry name" value="Znf_CHC2"/>
</dbReference>
<dbReference type="GO" id="GO:1990077">
    <property type="term" value="C:primosome complex"/>
    <property type="evidence" value="ECO:0007669"/>
    <property type="project" value="UniProtKB-KW"/>
</dbReference>
<dbReference type="InterPro" id="IPR034151">
    <property type="entry name" value="TOPRIM_DnaG_bac"/>
</dbReference>
<keyword evidence="9" id="KW-0460">Magnesium</keyword>
<keyword evidence="2 12" id="KW-0639">Primosome</keyword>
<dbReference type="Gene3D" id="3.90.580.10">
    <property type="entry name" value="Zinc finger, CHC2-type domain"/>
    <property type="match status" value="1"/>
</dbReference>
<dbReference type="GO" id="GO:0003677">
    <property type="term" value="F:DNA binding"/>
    <property type="evidence" value="ECO:0007669"/>
    <property type="project" value="UniProtKB-KW"/>
</dbReference>
<dbReference type="InterPro" id="IPR006295">
    <property type="entry name" value="DNA_primase_DnaG"/>
</dbReference>
<dbReference type="NCBIfam" id="TIGR01391">
    <property type="entry name" value="dnaG"/>
    <property type="match status" value="1"/>
</dbReference>
<dbReference type="InterPro" id="IPR050219">
    <property type="entry name" value="DnaG_primase"/>
</dbReference>